<evidence type="ECO:0000256" key="8">
    <source>
        <dbReference type="SAM" id="MobiDB-lite"/>
    </source>
</evidence>
<reference evidence="9" key="1">
    <citation type="submission" date="2020-05" db="UniProtKB">
        <authorList>
            <consortium name="EnsemblMetazoa"/>
        </authorList>
    </citation>
    <scope>IDENTIFICATION</scope>
    <source>
        <strain evidence="9">MAF</strain>
    </source>
</reference>
<dbReference type="GO" id="GO:0017119">
    <property type="term" value="C:Golgi transport complex"/>
    <property type="evidence" value="ECO:0007669"/>
    <property type="project" value="InterPro"/>
</dbReference>
<evidence type="ECO:0000256" key="3">
    <source>
        <dbReference type="ARBA" id="ARBA00020978"/>
    </source>
</evidence>
<dbReference type="EnsemblMetazoa" id="AMEM011897-RA">
    <property type="protein sequence ID" value="AMEM011897-PA"/>
    <property type="gene ID" value="AMEM011897"/>
</dbReference>
<dbReference type="InterPro" id="IPR033370">
    <property type="entry name" value="COG1"/>
</dbReference>
<comment type="similarity">
    <text evidence="2">Belongs to the COG1 family.</text>
</comment>
<evidence type="ECO:0000256" key="6">
    <source>
        <dbReference type="ARBA" id="ARBA00023034"/>
    </source>
</evidence>
<dbReference type="VEuPathDB" id="VectorBase:AMEM21_009954"/>
<dbReference type="VEuPathDB" id="VectorBase:AMEM011897"/>
<dbReference type="GO" id="GO:0006891">
    <property type="term" value="P:intra-Golgi vesicle-mediated transport"/>
    <property type="evidence" value="ECO:0007669"/>
    <property type="project" value="InterPro"/>
</dbReference>
<feature type="compositionally biased region" description="Low complexity" evidence="8">
    <location>
        <begin position="877"/>
        <end position="912"/>
    </location>
</feature>
<comment type="subcellular location">
    <subcellularLocation>
        <location evidence="1">Golgi apparatus membrane</location>
        <topology evidence="1">Peripheral membrane protein</topology>
    </subcellularLocation>
</comment>
<dbReference type="PANTHER" id="PTHR31658">
    <property type="entry name" value="CONSERVED OLIGOMERIC GOLGI COMPLEX SUBUNIT 1"/>
    <property type="match status" value="1"/>
</dbReference>
<dbReference type="RefSeq" id="XP_041762306.1">
    <property type="nucleotide sequence ID" value="XM_041906372.1"/>
</dbReference>
<organism evidence="9 10">
    <name type="scientific">Anopheles merus</name>
    <name type="common">Mosquito</name>
    <dbReference type="NCBI Taxonomy" id="30066"/>
    <lineage>
        <taxon>Eukaryota</taxon>
        <taxon>Metazoa</taxon>
        <taxon>Ecdysozoa</taxon>
        <taxon>Arthropoda</taxon>
        <taxon>Hexapoda</taxon>
        <taxon>Insecta</taxon>
        <taxon>Pterygota</taxon>
        <taxon>Neoptera</taxon>
        <taxon>Endopterygota</taxon>
        <taxon>Diptera</taxon>
        <taxon>Nematocera</taxon>
        <taxon>Culicoidea</taxon>
        <taxon>Culicidae</taxon>
        <taxon>Anophelinae</taxon>
        <taxon>Anopheles</taxon>
    </lineage>
</organism>
<evidence type="ECO:0000256" key="2">
    <source>
        <dbReference type="ARBA" id="ARBA00006653"/>
    </source>
</evidence>
<evidence type="ECO:0000256" key="1">
    <source>
        <dbReference type="ARBA" id="ARBA00004395"/>
    </source>
</evidence>
<proteinExistence type="inferred from homology"/>
<evidence type="ECO:0000256" key="4">
    <source>
        <dbReference type="ARBA" id="ARBA00022448"/>
    </source>
</evidence>
<dbReference type="Pfam" id="PF08700">
    <property type="entry name" value="VPS51_Exo84_N"/>
    <property type="match status" value="1"/>
</dbReference>
<keyword evidence="7" id="KW-0472">Membrane</keyword>
<keyword evidence="6" id="KW-0333">Golgi apparatus</keyword>
<dbReference type="KEGG" id="amer:121588436"/>
<name>A0A182VB08_ANOME</name>
<evidence type="ECO:0000256" key="7">
    <source>
        <dbReference type="ARBA" id="ARBA00023136"/>
    </source>
</evidence>
<dbReference type="GeneID" id="121588436"/>
<protein>
    <recommendedName>
        <fullName evidence="3">Conserved oligomeric Golgi complex subunit 1</fullName>
    </recommendedName>
</protein>
<dbReference type="Proteomes" id="UP000075903">
    <property type="component" value="Unassembled WGS sequence"/>
</dbReference>
<dbReference type="GO" id="GO:0015031">
    <property type="term" value="P:protein transport"/>
    <property type="evidence" value="ECO:0007669"/>
    <property type="project" value="UniProtKB-KW"/>
</dbReference>
<dbReference type="STRING" id="30066.A0A182VB08"/>
<evidence type="ECO:0000313" key="9">
    <source>
        <dbReference type="EnsemblMetazoa" id="AMEM011897-PA"/>
    </source>
</evidence>
<dbReference type="CTD" id="9382"/>
<keyword evidence="4" id="KW-0813">Transport</keyword>
<accession>A0A182VB08</accession>
<sequence length="932" mass="104084">MAKSLDLLNIDVDQLFKQHNVAEIDLVHKRVLNEIELKREELRTMVGERYRDLLKAADTIGDMKQTAGSIIGNVDRITARCQQLNDHNLIGFRTGTDYQRMQKKHRDHNFHGVIVQIKLLTSLPEMIWSRIDREDYFVATQLFIFARHISTGLSLDTERETMRKFPVAAKQWQVLSQFFFTIEAACRESLGREELSVAVASKSLASWLLLESCPVEQTLSMFTERRSKAFLDVLDENETVYEKVKDKLLASLKVLIGTVRLFYECFVDDGTAEADGVQGGFQRELQHITGDKAAPTIGLIRSEDPMIMQMVPEMIAKFRPRLERIDLAEENVRTAVSAFLRSIETTVAGRLKRLVSLVPSIKTLHDIKRQAIALDKPSNWSAVTAALGLSEGTDFYATFYQRLINDRMRSIIKSAWTETVQKTRSDLLELLAGNPGDLKAFVWKESLDDVPMNLETALDRSNPSTRKLLMKAHGYTPALVALIGSLNGRLQTLTRDVRSFLSSSTRSEVDEMLAYFRQCCVDGVAELITATKSAEFDPTAERYALLARFLTAVRELCPALRECFIPTSIGLADSWHAGRTSSSTVAMPEEDPERWAKVAGLLEDESLQCWTLWVERFQQRWPTLSADVGYDALLNDFPVWETVTIEENDENNHPIQSTIRVPSQPSFPVQKCLHHVYELLNEAIPQTIPRPTMLDIVERLATMLLKHYDVLAGTEFVQQNQSLALQYYLDVRFLQLLLMGREQKQLNERFNELVGRFKSYIDPFDFDVFYGHLNANVKRSILKLQHFLGALICHSEQLGTIVGPSGAGTEPLDKNPNILTLSSNSLSMVWFPLLPVVCKDTASATADSSGLTTASLGGDSFKEQQKGKSAAGGGESGKSTLGSSSGNSAAGTTKQSTKEATAGGGSSTSAGTAQNYAKGAAAFFGLDKDWFR</sequence>
<dbReference type="AlphaFoldDB" id="A0A182VB08"/>
<keyword evidence="5" id="KW-0653">Protein transport</keyword>
<keyword evidence="10" id="KW-1185">Reference proteome</keyword>
<dbReference type="GO" id="GO:0000139">
    <property type="term" value="C:Golgi membrane"/>
    <property type="evidence" value="ECO:0007669"/>
    <property type="project" value="UniProtKB-SubCell"/>
</dbReference>
<feature type="region of interest" description="Disordered" evidence="8">
    <location>
        <begin position="855"/>
        <end position="912"/>
    </location>
</feature>
<evidence type="ECO:0000256" key="5">
    <source>
        <dbReference type="ARBA" id="ARBA00022927"/>
    </source>
</evidence>
<evidence type="ECO:0000313" key="10">
    <source>
        <dbReference type="Proteomes" id="UP000075903"/>
    </source>
</evidence>
<dbReference type="PANTHER" id="PTHR31658:SF0">
    <property type="entry name" value="CONSERVED OLIGOMERIC GOLGI COMPLEX SUBUNIT 1"/>
    <property type="match status" value="1"/>
</dbReference>